<organism evidence="2 3">
    <name type="scientific">Parvibaculum sedimenti</name>
    <dbReference type="NCBI Taxonomy" id="2608632"/>
    <lineage>
        <taxon>Bacteria</taxon>
        <taxon>Pseudomonadati</taxon>
        <taxon>Pseudomonadota</taxon>
        <taxon>Alphaproteobacteria</taxon>
        <taxon>Hyphomicrobiales</taxon>
        <taxon>Parvibaculaceae</taxon>
        <taxon>Parvibaculum</taxon>
    </lineage>
</organism>
<dbReference type="EMBL" id="WESC01000012">
    <property type="protein sequence ID" value="KAB7739203.1"/>
    <property type="molecule type" value="Genomic_DNA"/>
</dbReference>
<evidence type="ECO:0000313" key="3">
    <source>
        <dbReference type="Proteomes" id="UP000468901"/>
    </source>
</evidence>
<name>A0A6N6VHK4_9HYPH</name>
<evidence type="ECO:0000256" key="1">
    <source>
        <dbReference type="SAM" id="Coils"/>
    </source>
</evidence>
<keyword evidence="3" id="KW-1185">Reference proteome</keyword>
<protein>
    <recommendedName>
        <fullName evidence="4">Restriction endonuclease</fullName>
    </recommendedName>
</protein>
<dbReference type="RefSeq" id="WP_152216875.1">
    <property type="nucleotide sequence ID" value="NZ_WESC01000012.1"/>
</dbReference>
<feature type="coiled-coil region" evidence="1">
    <location>
        <begin position="168"/>
        <end position="202"/>
    </location>
</feature>
<comment type="caution">
    <text evidence="2">The sequence shown here is derived from an EMBL/GenBank/DDBJ whole genome shotgun (WGS) entry which is preliminary data.</text>
</comment>
<dbReference type="AlphaFoldDB" id="A0A6N6VHK4"/>
<reference evidence="2 3" key="1">
    <citation type="submission" date="2019-09" db="EMBL/GenBank/DDBJ databases">
        <title>Parvibaculum sedimenti sp. nov., isolated from sediment.</title>
        <authorList>
            <person name="Wang Y."/>
        </authorList>
    </citation>
    <scope>NUCLEOTIDE SEQUENCE [LARGE SCALE GENOMIC DNA]</scope>
    <source>
        <strain evidence="2 3">HXT-9</strain>
    </source>
</reference>
<sequence>MARQYYEIKVRHEGLNKYRHIRGQEQSIVNQKARAQKAQWDEQWRRVYERYSLNRPMEGWKAEAARRTVDAQAALRDADNILGTSLSVHEAVDWDALKDHSNFPVPKPAAPLLQNLVPEPTKEDPEHQVKLNLIDQLFSSHRERKIADAEARFQLALSNWDRTVKELMAQNAENARRHRKEVEDWERQKNAFEKAQAEANAVVDGLQERYGSGDVEAIEEYCDLVLSNSFYPEWCPKNFGLRFNPEDRMLILDFDLPMPDDLPALKEVKYIESSDVLEEVYLEEAEKGRIYDKLVRDICLRNLHELFEADAAGHIDAITFNGWVDLTHEATGSRERDCIVSVQTTRERFLSMTLSSVGSEACFQALSGAGSGEFHTLTSVVPLRYLDKDNGRFIGAI</sequence>
<proteinExistence type="predicted"/>
<keyword evidence="1" id="KW-0175">Coiled coil</keyword>
<evidence type="ECO:0008006" key="4">
    <source>
        <dbReference type="Google" id="ProtNLM"/>
    </source>
</evidence>
<gene>
    <name evidence="2" type="ORF">F2P47_13365</name>
</gene>
<evidence type="ECO:0000313" key="2">
    <source>
        <dbReference type="EMBL" id="KAB7739203.1"/>
    </source>
</evidence>
<dbReference type="Proteomes" id="UP000468901">
    <property type="component" value="Unassembled WGS sequence"/>
</dbReference>
<accession>A0A6N6VHK4</accession>